<dbReference type="InterPro" id="IPR000215">
    <property type="entry name" value="Serpin_fam"/>
</dbReference>
<comment type="similarity">
    <text evidence="1 2">Belongs to the serpin family.</text>
</comment>
<gene>
    <name evidence="4" type="ORF">MCOS_LOCUS183</name>
</gene>
<dbReference type="Proteomes" id="UP000267029">
    <property type="component" value="Unassembled WGS sequence"/>
</dbReference>
<dbReference type="InterPro" id="IPR042185">
    <property type="entry name" value="Serpin_sf_2"/>
</dbReference>
<dbReference type="PROSITE" id="PS00284">
    <property type="entry name" value="SERPIN"/>
    <property type="match status" value="1"/>
</dbReference>
<keyword evidence="5" id="KW-1185">Reference proteome</keyword>
<dbReference type="InterPro" id="IPR023795">
    <property type="entry name" value="Serpin_CS"/>
</dbReference>
<dbReference type="Gene3D" id="3.30.497.10">
    <property type="entry name" value="Antithrombin, subunit I, domain 2"/>
    <property type="match status" value="1"/>
</dbReference>
<dbReference type="EMBL" id="UXSR01000014">
    <property type="protein sequence ID" value="VDD74180.1"/>
    <property type="molecule type" value="Genomic_DNA"/>
</dbReference>
<evidence type="ECO:0000313" key="5">
    <source>
        <dbReference type="Proteomes" id="UP000267029"/>
    </source>
</evidence>
<name>A0A0R3U1E8_MESCO</name>
<evidence type="ECO:0000313" key="4">
    <source>
        <dbReference type="EMBL" id="VDD74180.1"/>
    </source>
</evidence>
<sequence>MAAKICDTDGGSNFLISPLSIYSALSLLLPGARSQCQKEMVSTLRLDAAQGIESLSKAVRKSLQAICEGDTKKTLVQANGMFVQQGLKIEAAYTKTITDFHKAVSHEALRQLNFRGDPESARMSINRWIAENTKEKIKELLATGTISSLTRLVLANAVYFKGNWKAKFDKKDTDKHAIFHTLSGGEVKTSMMHRKAHYPMADFVDLEVRALKIPFECHEMLIVLPEEEKGLPDVLKKLKENPESFKELFTSDQYFDTEVILKLPKFCLGGESMELKDALVQMGLGSIFSEKDADFSGITGDRSLTVSDVYHQAVDEEGAEAGAATAVQMVFYCMSMPPPEFVVDHPFIFFIVTESGFPVFMGHVVEPKTKA</sequence>
<evidence type="ECO:0000256" key="2">
    <source>
        <dbReference type="RuleBase" id="RU000411"/>
    </source>
</evidence>
<dbReference type="Gene3D" id="2.30.39.10">
    <property type="entry name" value="Alpha-1-antitrypsin, domain 1"/>
    <property type="match status" value="1"/>
</dbReference>
<dbReference type="OrthoDB" id="671595at2759"/>
<dbReference type="InterPro" id="IPR023796">
    <property type="entry name" value="Serpin_dom"/>
</dbReference>
<reference evidence="4 5" key="1">
    <citation type="submission" date="2018-10" db="EMBL/GenBank/DDBJ databases">
        <authorList>
            <consortium name="Pathogen Informatics"/>
        </authorList>
    </citation>
    <scope>NUCLEOTIDE SEQUENCE [LARGE SCALE GENOMIC DNA]</scope>
</reference>
<dbReference type="GO" id="GO:0004867">
    <property type="term" value="F:serine-type endopeptidase inhibitor activity"/>
    <property type="evidence" value="ECO:0007669"/>
    <property type="project" value="InterPro"/>
</dbReference>
<dbReference type="SMART" id="SM00093">
    <property type="entry name" value="SERPIN"/>
    <property type="match status" value="1"/>
</dbReference>
<dbReference type="InterPro" id="IPR036186">
    <property type="entry name" value="Serpin_sf"/>
</dbReference>
<accession>A0A0R3U1E8</accession>
<evidence type="ECO:0000259" key="3">
    <source>
        <dbReference type="SMART" id="SM00093"/>
    </source>
</evidence>
<dbReference type="GO" id="GO:0005615">
    <property type="term" value="C:extracellular space"/>
    <property type="evidence" value="ECO:0007669"/>
    <property type="project" value="InterPro"/>
</dbReference>
<dbReference type="AlphaFoldDB" id="A0A0R3U1E8"/>
<protein>
    <recommendedName>
        <fullName evidence="3">Serpin domain-containing protein</fullName>
    </recommendedName>
</protein>
<dbReference type="InterPro" id="IPR042178">
    <property type="entry name" value="Serpin_sf_1"/>
</dbReference>
<dbReference type="PANTHER" id="PTHR11461">
    <property type="entry name" value="SERINE PROTEASE INHIBITOR, SERPIN"/>
    <property type="match status" value="1"/>
</dbReference>
<organism evidence="4 5">
    <name type="scientific">Mesocestoides corti</name>
    <name type="common">Flatworm</name>
    <dbReference type="NCBI Taxonomy" id="53468"/>
    <lineage>
        <taxon>Eukaryota</taxon>
        <taxon>Metazoa</taxon>
        <taxon>Spiralia</taxon>
        <taxon>Lophotrochozoa</taxon>
        <taxon>Platyhelminthes</taxon>
        <taxon>Cestoda</taxon>
        <taxon>Eucestoda</taxon>
        <taxon>Cyclophyllidea</taxon>
        <taxon>Mesocestoididae</taxon>
        <taxon>Mesocestoides</taxon>
    </lineage>
</organism>
<evidence type="ECO:0000256" key="1">
    <source>
        <dbReference type="ARBA" id="ARBA00009500"/>
    </source>
</evidence>
<dbReference type="SUPFAM" id="SSF56574">
    <property type="entry name" value="Serpins"/>
    <property type="match status" value="1"/>
</dbReference>
<dbReference type="PANTHER" id="PTHR11461:SF211">
    <property type="entry name" value="GH10112P-RELATED"/>
    <property type="match status" value="1"/>
</dbReference>
<dbReference type="STRING" id="53468.A0A0R3U1E8"/>
<dbReference type="Pfam" id="PF00079">
    <property type="entry name" value="Serpin"/>
    <property type="match status" value="1"/>
</dbReference>
<feature type="domain" description="Serpin" evidence="3">
    <location>
        <begin position="4"/>
        <end position="367"/>
    </location>
</feature>
<proteinExistence type="inferred from homology"/>